<dbReference type="GO" id="GO:0036220">
    <property type="term" value="F:ITP diphosphatase activity"/>
    <property type="evidence" value="ECO:0007669"/>
    <property type="project" value="UniProtKB-UniRule"/>
</dbReference>
<comment type="catalytic activity">
    <reaction evidence="7">
        <text>ITP + H2O = IMP + diphosphate + H(+)</text>
        <dbReference type="Rhea" id="RHEA:29399"/>
        <dbReference type="ChEBI" id="CHEBI:15377"/>
        <dbReference type="ChEBI" id="CHEBI:15378"/>
        <dbReference type="ChEBI" id="CHEBI:33019"/>
        <dbReference type="ChEBI" id="CHEBI:58053"/>
        <dbReference type="ChEBI" id="CHEBI:61402"/>
        <dbReference type="EC" id="3.6.1.66"/>
    </reaction>
</comment>
<sequence>MLSEIYFVTNNVNKYMEVKPIADKYGFKIIQHSGGKLEIQSNDLMKIAKISAIHAYMDLNKPVLVEDAGLFIYSLNGFPGPYSSYVYKTIGCSGILKLLENTIDRRAKFVSAGVLIYEPFILTEVSEVEGYIADKPKGSSGFGFDPIFIPIGETRTFGEMSIEEKNKYSHRAKTVDKLFRKLRRIFDSEIYLNNEN</sequence>
<comment type="similarity">
    <text evidence="1 7 8">Belongs to the HAM1 NTPase family.</text>
</comment>
<evidence type="ECO:0000256" key="6">
    <source>
        <dbReference type="ARBA" id="ARBA00023080"/>
    </source>
</evidence>
<accession>A0A7C4D702</accession>
<feature type="binding site" evidence="7">
    <location>
        <position position="38"/>
    </location>
    <ligand>
        <name>Mg(2+)</name>
        <dbReference type="ChEBI" id="CHEBI:18420"/>
    </ligand>
</feature>
<dbReference type="GO" id="GO:0009146">
    <property type="term" value="P:purine nucleoside triphosphate catabolic process"/>
    <property type="evidence" value="ECO:0007669"/>
    <property type="project" value="UniProtKB-UniRule"/>
</dbReference>
<keyword evidence="2 7" id="KW-0479">Metal-binding</keyword>
<dbReference type="EC" id="3.6.1.66" evidence="7"/>
<gene>
    <name evidence="9" type="primary">rdgB</name>
    <name evidence="10" type="ORF">ENT92_00895</name>
    <name evidence="9" type="ORF">ENU14_01235</name>
</gene>
<organism evidence="9">
    <name type="scientific">Staphylothermus marinus</name>
    <dbReference type="NCBI Taxonomy" id="2280"/>
    <lineage>
        <taxon>Archaea</taxon>
        <taxon>Thermoproteota</taxon>
        <taxon>Thermoprotei</taxon>
        <taxon>Desulfurococcales</taxon>
        <taxon>Desulfurococcaceae</taxon>
        <taxon>Staphylothermus</taxon>
    </lineage>
</organism>
<dbReference type="GO" id="GO:0035870">
    <property type="term" value="F:dITP diphosphatase activity"/>
    <property type="evidence" value="ECO:0007669"/>
    <property type="project" value="UniProtKB-UniRule"/>
</dbReference>
<feature type="active site" description="Proton acceptor" evidence="7">
    <location>
        <position position="67"/>
    </location>
</feature>
<comment type="function">
    <text evidence="7">Pyrophosphatase that catalyzes the hydrolysis of nucleoside triphosphates to their monophosphate derivatives, with a high preference for the non-canonical purine nucleotides XTP (xanthosine triphosphate), dITP (deoxyinosine triphosphate) and ITP. Seems to function as a house-cleaning enzyme that removes non-canonical purine nucleotides from the nucleotide pool, thus preventing their incorporation into DNA/RNA and avoiding chromosomal lesions.</text>
</comment>
<dbReference type="InterPro" id="IPR020922">
    <property type="entry name" value="dITP/XTP_pyrophosphatase"/>
</dbReference>
<proteinExistence type="inferred from homology"/>
<dbReference type="Gene3D" id="3.90.950.10">
    <property type="match status" value="1"/>
</dbReference>
<evidence type="ECO:0000256" key="7">
    <source>
        <dbReference type="HAMAP-Rule" id="MF_01405"/>
    </source>
</evidence>
<evidence type="ECO:0000256" key="4">
    <source>
        <dbReference type="ARBA" id="ARBA00022801"/>
    </source>
</evidence>
<keyword evidence="5 7" id="KW-0460">Magnesium</keyword>
<keyword evidence="6 7" id="KW-0546">Nucleotide metabolism</keyword>
<dbReference type="InterPro" id="IPR029001">
    <property type="entry name" value="ITPase-like_fam"/>
</dbReference>
<protein>
    <recommendedName>
        <fullName evidence="7">dITP/XTP pyrophosphatase</fullName>
        <ecNumber evidence="7">3.6.1.66</ecNumber>
    </recommendedName>
    <alternativeName>
        <fullName evidence="7">Non-canonical purine NTP pyrophosphatase</fullName>
    </alternativeName>
    <alternativeName>
        <fullName evidence="7">Non-standard purine NTP pyrophosphatase</fullName>
    </alternativeName>
    <alternativeName>
        <fullName evidence="7">Nucleoside-triphosphate diphosphatase</fullName>
    </alternativeName>
    <alternativeName>
        <fullName evidence="7">Nucleoside-triphosphate pyrophosphatase</fullName>
        <shortName evidence="7">NTPase</shortName>
    </alternativeName>
</protein>
<reference evidence="9" key="1">
    <citation type="journal article" date="2020" name="mSystems">
        <title>Genome- and Community-Level Interaction Insights into Carbon Utilization and Element Cycling Functions of Hydrothermarchaeota in Hydrothermal Sediment.</title>
        <authorList>
            <person name="Zhou Z."/>
            <person name="Liu Y."/>
            <person name="Xu W."/>
            <person name="Pan J."/>
            <person name="Luo Z.H."/>
            <person name="Li M."/>
        </authorList>
    </citation>
    <scope>NUCLEOTIDE SEQUENCE [LARGE SCALE GENOMIC DNA]</scope>
    <source>
        <strain evidence="10">SpSt-622</strain>
        <strain evidence="9">SpSt-642</strain>
    </source>
</reference>
<dbReference type="SUPFAM" id="SSF52972">
    <property type="entry name" value="ITPase-like"/>
    <property type="match status" value="1"/>
</dbReference>
<keyword evidence="3 7" id="KW-0547">Nucleotide-binding</keyword>
<dbReference type="CDD" id="cd00515">
    <property type="entry name" value="HAM1"/>
    <property type="match status" value="1"/>
</dbReference>
<dbReference type="GO" id="GO:0005737">
    <property type="term" value="C:cytoplasm"/>
    <property type="evidence" value="ECO:0007669"/>
    <property type="project" value="TreeGrafter"/>
</dbReference>
<feature type="binding site" evidence="7">
    <location>
        <position position="165"/>
    </location>
    <ligand>
        <name>substrate</name>
    </ligand>
</feature>
<evidence type="ECO:0000256" key="8">
    <source>
        <dbReference type="RuleBase" id="RU003781"/>
    </source>
</evidence>
<dbReference type="GO" id="GO:0046872">
    <property type="term" value="F:metal ion binding"/>
    <property type="evidence" value="ECO:0007669"/>
    <property type="project" value="UniProtKB-KW"/>
</dbReference>
<dbReference type="GO" id="GO:0000166">
    <property type="term" value="F:nucleotide binding"/>
    <property type="evidence" value="ECO:0007669"/>
    <property type="project" value="UniProtKB-KW"/>
</dbReference>
<evidence type="ECO:0000256" key="2">
    <source>
        <dbReference type="ARBA" id="ARBA00022723"/>
    </source>
</evidence>
<dbReference type="AlphaFoldDB" id="A0A7C4D702"/>
<dbReference type="PANTHER" id="PTHR11067:SF9">
    <property type="entry name" value="INOSINE TRIPHOSPHATE PYROPHOSPHATASE"/>
    <property type="match status" value="1"/>
</dbReference>
<keyword evidence="4 7" id="KW-0378">Hydrolase</keyword>
<comment type="subunit">
    <text evidence="7">Homodimer.</text>
</comment>
<feature type="binding site" evidence="7">
    <location>
        <position position="67"/>
    </location>
    <ligand>
        <name>Mg(2+)</name>
        <dbReference type="ChEBI" id="CHEBI:18420"/>
    </ligand>
</feature>
<dbReference type="EMBL" id="DTAN01000042">
    <property type="protein sequence ID" value="HGU64760.1"/>
    <property type="molecule type" value="Genomic_DNA"/>
</dbReference>
<name>A0A7C4D702_STAMA</name>
<feature type="binding site" evidence="7">
    <location>
        <begin position="9"/>
        <end position="14"/>
    </location>
    <ligand>
        <name>substrate</name>
    </ligand>
</feature>
<dbReference type="GO" id="GO:0036222">
    <property type="term" value="F:XTP diphosphatase activity"/>
    <property type="evidence" value="ECO:0007669"/>
    <property type="project" value="UniProtKB-UniRule"/>
</dbReference>
<dbReference type="EMBL" id="DTBJ01000013">
    <property type="protein sequence ID" value="HGM58202.1"/>
    <property type="molecule type" value="Genomic_DNA"/>
</dbReference>
<dbReference type="NCBIfam" id="TIGR00042">
    <property type="entry name" value="RdgB/HAM1 family non-canonical purine NTP pyrophosphatase"/>
    <property type="match status" value="1"/>
</dbReference>
<dbReference type="HAMAP" id="MF_01405">
    <property type="entry name" value="Non_canon_purine_NTPase"/>
    <property type="match status" value="1"/>
</dbReference>
<comment type="catalytic activity">
    <reaction evidence="7">
        <text>XTP + H2O = XMP + diphosphate + H(+)</text>
        <dbReference type="Rhea" id="RHEA:28610"/>
        <dbReference type="ChEBI" id="CHEBI:15377"/>
        <dbReference type="ChEBI" id="CHEBI:15378"/>
        <dbReference type="ChEBI" id="CHEBI:33019"/>
        <dbReference type="ChEBI" id="CHEBI:57464"/>
        <dbReference type="ChEBI" id="CHEBI:61314"/>
        <dbReference type="EC" id="3.6.1.66"/>
    </reaction>
</comment>
<feature type="binding site" evidence="7">
    <location>
        <begin position="142"/>
        <end position="145"/>
    </location>
    <ligand>
        <name>substrate</name>
    </ligand>
</feature>
<dbReference type="Pfam" id="PF01725">
    <property type="entry name" value="Ham1p_like"/>
    <property type="match status" value="1"/>
</dbReference>
<feature type="binding site" evidence="7">
    <location>
        <position position="68"/>
    </location>
    <ligand>
        <name>substrate</name>
    </ligand>
</feature>
<dbReference type="GO" id="GO:0017111">
    <property type="term" value="F:ribonucleoside triphosphate phosphatase activity"/>
    <property type="evidence" value="ECO:0007669"/>
    <property type="project" value="InterPro"/>
</dbReference>
<comment type="cofactor">
    <cofactor evidence="7">
        <name>Mg(2+)</name>
        <dbReference type="ChEBI" id="CHEBI:18420"/>
    </cofactor>
    <text evidence="7">Binds 1 Mg(2+) ion per subunit.</text>
</comment>
<comment type="catalytic activity">
    <reaction evidence="7">
        <text>dITP + H2O = dIMP + diphosphate + H(+)</text>
        <dbReference type="Rhea" id="RHEA:28342"/>
        <dbReference type="ChEBI" id="CHEBI:15377"/>
        <dbReference type="ChEBI" id="CHEBI:15378"/>
        <dbReference type="ChEBI" id="CHEBI:33019"/>
        <dbReference type="ChEBI" id="CHEBI:61194"/>
        <dbReference type="ChEBI" id="CHEBI:61382"/>
        <dbReference type="EC" id="3.6.1.66"/>
    </reaction>
</comment>
<feature type="binding site" evidence="7">
    <location>
        <begin position="170"/>
        <end position="171"/>
    </location>
    <ligand>
        <name>substrate</name>
    </ligand>
</feature>
<evidence type="ECO:0000256" key="3">
    <source>
        <dbReference type="ARBA" id="ARBA00022741"/>
    </source>
</evidence>
<dbReference type="PANTHER" id="PTHR11067">
    <property type="entry name" value="INOSINE TRIPHOSPHATE PYROPHOSPHATASE/HAM1 PROTEIN"/>
    <property type="match status" value="1"/>
</dbReference>
<evidence type="ECO:0000256" key="1">
    <source>
        <dbReference type="ARBA" id="ARBA00008023"/>
    </source>
</evidence>
<comment type="caution">
    <text evidence="9">The sequence shown here is derived from an EMBL/GenBank/DDBJ whole genome shotgun (WGS) entry which is preliminary data.</text>
</comment>
<evidence type="ECO:0000313" key="9">
    <source>
        <dbReference type="EMBL" id="HGM58202.1"/>
    </source>
</evidence>
<evidence type="ECO:0000313" key="10">
    <source>
        <dbReference type="EMBL" id="HGU64760.1"/>
    </source>
</evidence>
<evidence type="ECO:0000256" key="5">
    <source>
        <dbReference type="ARBA" id="ARBA00022842"/>
    </source>
</evidence>
<dbReference type="GO" id="GO:0009117">
    <property type="term" value="P:nucleotide metabolic process"/>
    <property type="evidence" value="ECO:0007669"/>
    <property type="project" value="UniProtKB-KW"/>
</dbReference>
<dbReference type="InterPro" id="IPR002637">
    <property type="entry name" value="RdgB/HAM1"/>
</dbReference>